<organism evidence="2">
    <name type="scientific">Salpingoeca rosetta (strain ATCC 50818 / BSB-021)</name>
    <dbReference type="NCBI Taxonomy" id="946362"/>
    <lineage>
        <taxon>Eukaryota</taxon>
        <taxon>Choanoflagellata</taxon>
        <taxon>Craspedida</taxon>
        <taxon>Salpingoecidae</taxon>
        <taxon>Salpingoeca</taxon>
    </lineage>
</organism>
<dbReference type="AlphaFoldDB" id="F2USF9"/>
<dbReference type="RefSeq" id="XP_004987937.1">
    <property type="nucleotide sequence ID" value="XM_004987880.1"/>
</dbReference>
<protein>
    <submittedName>
        <fullName evidence="1">Uncharacterized protein</fullName>
    </submittedName>
</protein>
<sequence length="120" mass="12732">MEIVFANVDEVEPARSLALIDTCTGLLTAIATLMRGVSGDDLCVDSPVSAVVFALNRVFVVDHDTVATCQARLQRRVLTAAIADVHECAWAAVSALIESHKDILLPISSSIFTAAHKVDG</sequence>
<dbReference type="Proteomes" id="UP000007799">
    <property type="component" value="Unassembled WGS sequence"/>
</dbReference>
<evidence type="ECO:0000313" key="2">
    <source>
        <dbReference type="Proteomes" id="UP000007799"/>
    </source>
</evidence>
<evidence type="ECO:0000313" key="1">
    <source>
        <dbReference type="EMBL" id="EGD81068.1"/>
    </source>
</evidence>
<dbReference type="InParanoid" id="F2USF9"/>
<dbReference type="KEGG" id="sre:PTSG_11013"/>
<name>F2USF9_SALR5</name>
<reference evidence="1" key="1">
    <citation type="submission" date="2009-08" db="EMBL/GenBank/DDBJ databases">
        <title>Annotation of Salpingoeca rosetta.</title>
        <authorList>
            <consortium name="The Broad Institute Genome Sequencing Platform"/>
            <person name="Russ C."/>
            <person name="Cuomo C."/>
            <person name="Burger G."/>
            <person name="Gray M.W."/>
            <person name="Holland P.W.H."/>
            <person name="King N."/>
            <person name="Lang F.B.F."/>
            <person name="Roger A.J."/>
            <person name="Ruiz-Trillo I."/>
            <person name="Young S.K."/>
            <person name="Zeng Q."/>
            <person name="Gargeya S."/>
            <person name="Alvarado L."/>
            <person name="Berlin A."/>
            <person name="Chapman S.B."/>
            <person name="Chen Z."/>
            <person name="Freedman E."/>
            <person name="Gellesch M."/>
            <person name="Goldberg J."/>
            <person name="Griggs A."/>
            <person name="Gujja S."/>
            <person name="Heilman E."/>
            <person name="Heiman D."/>
            <person name="Howarth C."/>
            <person name="Mehta T."/>
            <person name="Neiman D."/>
            <person name="Pearson M."/>
            <person name="Roberts A."/>
            <person name="Saif S."/>
            <person name="Shea T."/>
            <person name="Shenoy N."/>
            <person name="Sisk P."/>
            <person name="Stolte C."/>
            <person name="Sykes S."/>
            <person name="White J."/>
            <person name="Yandava C."/>
            <person name="Haas B."/>
            <person name="Nusbaum C."/>
            <person name="Birren B."/>
        </authorList>
    </citation>
    <scope>NUCLEOTIDE SEQUENCE [LARGE SCALE GENOMIC DNA]</scope>
    <source>
        <strain evidence="1">ATCC 50818</strain>
    </source>
</reference>
<proteinExistence type="predicted"/>
<accession>F2USF9</accession>
<dbReference type="GeneID" id="16068464"/>
<keyword evidence="2" id="KW-1185">Reference proteome</keyword>
<gene>
    <name evidence="1" type="ORF">PTSG_11013</name>
</gene>
<dbReference type="EMBL" id="GL832994">
    <property type="protein sequence ID" value="EGD81068.1"/>
    <property type="molecule type" value="Genomic_DNA"/>
</dbReference>